<evidence type="ECO:0000256" key="5">
    <source>
        <dbReference type="ARBA" id="ARBA00023242"/>
    </source>
</evidence>
<dbReference type="GO" id="GO:0043124">
    <property type="term" value="P:negative regulation of canonical NF-kappaB signal transduction"/>
    <property type="evidence" value="ECO:0007669"/>
    <property type="project" value="InterPro"/>
</dbReference>
<dbReference type="Proteomes" id="UP000775547">
    <property type="component" value="Unassembled WGS sequence"/>
</dbReference>
<keyword evidence="5" id="KW-0539">Nucleus</keyword>
<keyword evidence="2" id="KW-0597">Phosphoprotein</keyword>
<keyword evidence="3" id="KW-0677">Repeat</keyword>
<reference evidence="7" key="2">
    <citation type="submission" date="2021-10" db="EMBL/GenBank/DDBJ databases">
        <title>Phylogenomics reveals ancestral predisposition of the termite-cultivated fungus Termitomyces towards a domesticated lifestyle.</title>
        <authorList>
            <person name="Auxier B."/>
            <person name="Grum-Grzhimaylo A."/>
            <person name="Cardenas M.E."/>
            <person name="Lodge J.D."/>
            <person name="Laessoe T."/>
            <person name="Pedersen O."/>
            <person name="Smith M.E."/>
            <person name="Kuyper T.W."/>
            <person name="Franco-Molano E.A."/>
            <person name="Baroni T.J."/>
            <person name="Aanen D.K."/>
        </authorList>
    </citation>
    <scope>NUCLEOTIDE SEQUENCE</scope>
    <source>
        <strain evidence="7">AP01</strain>
        <tissue evidence="7">Mycelium</tissue>
    </source>
</reference>
<evidence type="ECO:0000256" key="4">
    <source>
        <dbReference type="ARBA" id="ARBA00023043"/>
    </source>
</evidence>
<dbReference type="EMBL" id="JABCKV010000002">
    <property type="protein sequence ID" value="KAG5648515.1"/>
    <property type="molecule type" value="Genomic_DNA"/>
</dbReference>
<keyword evidence="8" id="KW-1185">Reference proteome</keyword>
<gene>
    <name evidence="7" type="ORF">DXG03_003126</name>
</gene>
<evidence type="ECO:0000256" key="2">
    <source>
        <dbReference type="ARBA" id="ARBA00022553"/>
    </source>
</evidence>
<evidence type="ECO:0000256" key="1">
    <source>
        <dbReference type="ARBA" id="ARBA00004123"/>
    </source>
</evidence>
<feature type="region of interest" description="Disordered" evidence="6">
    <location>
        <begin position="1"/>
        <end position="40"/>
    </location>
</feature>
<dbReference type="OrthoDB" id="412109at2759"/>
<protein>
    <submittedName>
        <fullName evidence="7">Uncharacterized protein</fullName>
    </submittedName>
</protein>
<comment type="subcellular location">
    <subcellularLocation>
        <location evidence="1">Nucleus</location>
    </subcellularLocation>
</comment>
<name>A0A9P7GFS2_9AGAR</name>
<evidence type="ECO:0000313" key="7">
    <source>
        <dbReference type="EMBL" id="KAG5648515.1"/>
    </source>
</evidence>
<organism evidence="7 8">
    <name type="scientific">Asterophora parasitica</name>
    <dbReference type="NCBI Taxonomy" id="117018"/>
    <lineage>
        <taxon>Eukaryota</taxon>
        <taxon>Fungi</taxon>
        <taxon>Dikarya</taxon>
        <taxon>Basidiomycota</taxon>
        <taxon>Agaricomycotina</taxon>
        <taxon>Agaricomycetes</taxon>
        <taxon>Agaricomycetidae</taxon>
        <taxon>Agaricales</taxon>
        <taxon>Tricholomatineae</taxon>
        <taxon>Lyophyllaceae</taxon>
        <taxon>Asterophora</taxon>
    </lineage>
</organism>
<feature type="compositionally biased region" description="Basic residues" evidence="6">
    <location>
        <begin position="1"/>
        <end position="15"/>
    </location>
</feature>
<comment type="caution">
    <text evidence="7">The sequence shown here is derived from an EMBL/GenBank/DDBJ whole genome shotgun (WGS) entry which is preliminary data.</text>
</comment>
<feature type="compositionally biased region" description="Polar residues" evidence="6">
    <location>
        <begin position="16"/>
        <end position="28"/>
    </location>
</feature>
<dbReference type="PANTHER" id="PTHR15263">
    <property type="entry name" value="I-KAPPA-B-LIKE PROTEIN IKBL"/>
    <property type="match status" value="1"/>
</dbReference>
<accession>A0A9P7GFS2</accession>
<sequence>MATLHPRAHHHRLHHSQTTIPSPSTSNRTPHRSATYHSVKDKAPWQHMAHTYTWVVEHEYITLDKRDRKTEQWILEQQMFLAAEDGDRRPVRGPGAQQKIWEEMVYSYEIEAERWMRHEEEARRRATERDKKARVVEEDIRRIEARIRCKREAERRKIAEEKQRSYDAFKERERRNRARAEKLIVDAWNEYEERWASLVTSSEPLTFSEIPWPVTLQPMDPDDMRPASIVQFLVSHLHSENQTRKERIRAAQLRWHPDRFQRILGRVTDADKAKVEEAVGIIARCLNDLMAQETASTRQVRELEVARSNASKF</sequence>
<dbReference type="InterPro" id="IPR038753">
    <property type="entry name" value="NFKBIL1"/>
</dbReference>
<reference evidence="7" key="1">
    <citation type="submission" date="2020-07" db="EMBL/GenBank/DDBJ databases">
        <authorList>
            <person name="Nieuwenhuis M."/>
            <person name="Van De Peppel L.J.J."/>
        </authorList>
    </citation>
    <scope>NUCLEOTIDE SEQUENCE</scope>
    <source>
        <strain evidence="7">AP01</strain>
        <tissue evidence="7">Mycelium</tissue>
    </source>
</reference>
<keyword evidence="4" id="KW-0040">ANK repeat</keyword>
<evidence type="ECO:0000313" key="8">
    <source>
        <dbReference type="Proteomes" id="UP000775547"/>
    </source>
</evidence>
<dbReference type="AlphaFoldDB" id="A0A9P7GFS2"/>
<evidence type="ECO:0000256" key="3">
    <source>
        <dbReference type="ARBA" id="ARBA00022737"/>
    </source>
</evidence>
<evidence type="ECO:0000256" key="6">
    <source>
        <dbReference type="SAM" id="MobiDB-lite"/>
    </source>
</evidence>
<dbReference type="PANTHER" id="PTHR15263:SF1">
    <property type="entry name" value="NF-KAPPA-B INHIBITOR-LIKE PROTEIN 1"/>
    <property type="match status" value="1"/>
</dbReference>
<proteinExistence type="predicted"/>
<dbReference type="GO" id="GO:0005634">
    <property type="term" value="C:nucleus"/>
    <property type="evidence" value="ECO:0007669"/>
    <property type="project" value="UniProtKB-SubCell"/>
</dbReference>